<protein>
    <submittedName>
        <fullName evidence="2">Uncharacterized protein</fullName>
    </submittedName>
</protein>
<feature type="transmembrane region" description="Helical" evidence="1">
    <location>
        <begin position="73"/>
        <end position="93"/>
    </location>
</feature>
<reference evidence="3" key="1">
    <citation type="submission" date="2017-06" db="EMBL/GenBank/DDBJ databases">
        <authorList>
            <person name="Varghese N."/>
            <person name="Submissions S."/>
        </authorList>
    </citation>
    <scope>NUCLEOTIDE SEQUENCE [LARGE SCALE GENOMIC DNA]</scope>
    <source>
        <strain evidence="3">DSM 28041</strain>
    </source>
</reference>
<gene>
    <name evidence="2" type="ORF">SAMN06269173_105232</name>
</gene>
<dbReference type="AlphaFoldDB" id="A0A238YH18"/>
<sequence>MDLDNFRRQWQQGQPSETLDAAALSQLLTRRSTSPVAKMLRNAWLESGFNVLCFLIFGSVLTAPAATQSTLGLARSISAAMLVLCVVAGYYYYHKVQVLRQLRQANGPLRDHVARQLRTLRQLMHLYNLGTLWSIPAVFLIVLGFLGVQLSQKLAGQKLLLSLVITTGIVLVVGGATFLLMRQTMRWYLQHLYGQYLDRLEAALHELGE</sequence>
<organism evidence="2 3">
    <name type="scientific">Hymenobacter mucosus</name>
    <dbReference type="NCBI Taxonomy" id="1411120"/>
    <lineage>
        <taxon>Bacteria</taxon>
        <taxon>Pseudomonadati</taxon>
        <taxon>Bacteroidota</taxon>
        <taxon>Cytophagia</taxon>
        <taxon>Cytophagales</taxon>
        <taxon>Hymenobacteraceae</taxon>
        <taxon>Hymenobacter</taxon>
    </lineage>
</organism>
<accession>A0A238YH18</accession>
<evidence type="ECO:0000256" key="1">
    <source>
        <dbReference type="SAM" id="Phobius"/>
    </source>
</evidence>
<feature type="transmembrane region" description="Helical" evidence="1">
    <location>
        <begin position="126"/>
        <end position="147"/>
    </location>
</feature>
<keyword evidence="1" id="KW-0472">Membrane</keyword>
<feature type="transmembrane region" description="Helical" evidence="1">
    <location>
        <begin position="48"/>
        <end position="67"/>
    </location>
</feature>
<dbReference type="Proteomes" id="UP000198310">
    <property type="component" value="Unassembled WGS sequence"/>
</dbReference>
<evidence type="ECO:0000313" key="3">
    <source>
        <dbReference type="Proteomes" id="UP000198310"/>
    </source>
</evidence>
<proteinExistence type="predicted"/>
<keyword evidence="1" id="KW-0812">Transmembrane</keyword>
<feature type="transmembrane region" description="Helical" evidence="1">
    <location>
        <begin position="159"/>
        <end position="181"/>
    </location>
</feature>
<keyword evidence="3" id="KW-1185">Reference proteome</keyword>
<name>A0A238YH18_9BACT</name>
<keyword evidence="1" id="KW-1133">Transmembrane helix</keyword>
<dbReference type="EMBL" id="FZNS01000005">
    <property type="protein sequence ID" value="SNR70370.1"/>
    <property type="molecule type" value="Genomic_DNA"/>
</dbReference>
<dbReference type="RefSeq" id="WP_089333061.1">
    <property type="nucleotide sequence ID" value="NZ_FZNS01000005.1"/>
</dbReference>
<evidence type="ECO:0000313" key="2">
    <source>
        <dbReference type="EMBL" id="SNR70370.1"/>
    </source>
</evidence>